<feature type="transmembrane region" description="Helical" evidence="6">
    <location>
        <begin position="300"/>
        <end position="325"/>
    </location>
</feature>
<evidence type="ECO:0000256" key="4">
    <source>
        <dbReference type="ARBA" id="ARBA00023136"/>
    </source>
</evidence>
<feature type="transmembrane region" description="Helical" evidence="6">
    <location>
        <begin position="466"/>
        <end position="486"/>
    </location>
</feature>
<gene>
    <name evidence="8" type="ORF">HD595_008224</name>
</gene>
<evidence type="ECO:0000259" key="7">
    <source>
        <dbReference type="PROSITE" id="PS50850"/>
    </source>
</evidence>
<feature type="domain" description="Major facilitator superfamily (MFS) profile" evidence="7">
    <location>
        <begin position="10"/>
        <end position="489"/>
    </location>
</feature>
<dbReference type="Proteomes" id="UP001320766">
    <property type="component" value="Unassembled WGS sequence"/>
</dbReference>
<dbReference type="InterPro" id="IPR011701">
    <property type="entry name" value="MFS"/>
</dbReference>
<dbReference type="PROSITE" id="PS50850">
    <property type="entry name" value="MFS"/>
    <property type="match status" value="1"/>
</dbReference>
<dbReference type="CDD" id="cd17321">
    <property type="entry name" value="MFS_MMR_MDR_like"/>
    <property type="match status" value="1"/>
</dbReference>
<dbReference type="PANTHER" id="PTHR42718">
    <property type="entry name" value="MAJOR FACILITATOR SUPERFAMILY MULTIDRUG TRANSPORTER MFSC"/>
    <property type="match status" value="1"/>
</dbReference>
<feature type="transmembrane region" description="Helical" evidence="6">
    <location>
        <begin position="391"/>
        <end position="415"/>
    </location>
</feature>
<keyword evidence="3 6" id="KW-1133">Transmembrane helix</keyword>
<keyword evidence="9" id="KW-1185">Reference proteome</keyword>
<evidence type="ECO:0000256" key="1">
    <source>
        <dbReference type="ARBA" id="ARBA00004651"/>
    </source>
</evidence>
<evidence type="ECO:0000256" key="3">
    <source>
        <dbReference type="ARBA" id="ARBA00022989"/>
    </source>
</evidence>
<dbReference type="Gene3D" id="1.20.1720.10">
    <property type="entry name" value="Multidrug resistance protein D"/>
    <property type="match status" value="2"/>
</dbReference>
<feature type="transmembrane region" description="Helical" evidence="6">
    <location>
        <begin position="9"/>
        <end position="32"/>
    </location>
</feature>
<feature type="region of interest" description="Disordered" evidence="5">
    <location>
        <begin position="194"/>
        <end position="219"/>
    </location>
</feature>
<feature type="transmembrane region" description="Helical" evidence="6">
    <location>
        <begin position="361"/>
        <end position="385"/>
    </location>
</feature>
<dbReference type="SUPFAM" id="SSF103473">
    <property type="entry name" value="MFS general substrate transporter"/>
    <property type="match status" value="1"/>
</dbReference>
<dbReference type="PANTHER" id="PTHR42718:SF39">
    <property type="entry name" value="ACTINORHODIN TRANSPORTER-RELATED"/>
    <property type="match status" value="1"/>
</dbReference>
<comment type="caution">
    <text evidence="8">The sequence shown here is derived from an EMBL/GenBank/DDBJ whole genome shotgun (WGS) entry which is preliminary data.</text>
</comment>
<keyword evidence="2 6" id="KW-0812">Transmembrane</keyword>
<proteinExistence type="predicted"/>
<evidence type="ECO:0000313" key="9">
    <source>
        <dbReference type="Proteomes" id="UP001320766"/>
    </source>
</evidence>
<dbReference type="RefSeq" id="WP_253779099.1">
    <property type="nucleotide sequence ID" value="NZ_BAAAVE010000011.1"/>
</dbReference>
<comment type="subcellular location">
    <subcellularLocation>
        <location evidence="1">Cell membrane</location>
        <topology evidence="1">Multi-pass membrane protein</topology>
    </subcellularLocation>
</comment>
<keyword evidence="4 6" id="KW-0472">Membrane</keyword>
<reference evidence="8 9" key="1">
    <citation type="submission" date="2022-06" db="EMBL/GenBank/DDBJ databases">
        <title>Sequencing the genomes of 1000 actinobacteria strains.</title>
        <authorList>
            <person name="Klenk H.-P."/>
        </authorList>
    </citation>
    <scope>NUCLEOTIDE SEQUENCE [LARGE SCALE GENOMIC DNA]</scope>
    <source>
        <strain evidence="8 9">DSM 44170</strain>
    </source>
</reference>
<feature type="transmembrane region" description="Helical" evidence="6">
    <location>
        <begin position="331"/>
        <end position="349"/>
    </location>
</feature>
<feature type="transmembrane region" description="Helical" evidence="6">
    <location>
        <begin position="137"/>
        <end position="158"/>
    </location>
</feature>
<feature type="transmembrane region" description="Helical" evidence="6">
    <location>
        <begin position="258"/>
        <end position="275"/>
    </location>
</feature>
<sequence length="506" mass="50367">MATVPNRWWALPVVLVAVFMTTLDFFIANVAVPSMRAGLPADGSQAQLVIAGYGLAYAAGLVVAGRLGDLHGPRRVFAAGLALFTLASAACGAAPGAWALILARVVQGVAAALLAPQVLTLLGGLYRGADRARAFGWYGTAVGLAGVSGQVIGGLLIAADPWELGWRACFLVNVPLGLLALAVTPRLVPAVPPASAHLPAPSPSPAREPRRRAGGARRGAGLDVAGGGLDVAGAGMVAAGLVAVVLPLAQGREQGWPAWTWLCLAASVPLLAGFARRQRRLAAAGRQPLLDLDVFGEKGFAGGLVAVALLFGGSAGLSFVLALYLQEGLGLGPAAAGAVCTALNAGFLAGSSRTAALARRLGAGVPLVGAATLLLGLLLLHHVMAGAGDGVAYQVAGTLLVTGAGMGLLMSPLISTTLARVRPERSGAAAGVLGTVQETGGVLGGTLTGTVLLGSLESGWETAARAGLAVPAVCALGVLAVTALALRRAPGGRRAPVDSQAARACR</sequence>
<evidence type="ECO:0000313" key="8">
    <source>
        <dbReference type="EMBL" id="MCP2352102.1"/>
    </source>
</evidence>
<dbReference type="InterPro" id="IPR036259">
    <property type="entry name" value="MFS_trans_sf"/>
</dbReference>
<feature type="transmembrane region" description="Helical" evidence="6">
    <location>
        <begin position="44"/>
        <end position="64"/>
    </location>
</feature>
<feature type="transmembrane region" description="Helical" evidence="6">
    <location>
        <begin position="76"/>
        <end position="99"/>
    </location>
</feature>
<accession>A0ABT1KEU6</accession>
<name>A0ABT1KEU6_9ACTN</name>
<dbReference type="EMBL" id="JAMZEC010000001">
    <property type="protein sequence ID" value="MCP2352102.1"/>
    <property type="molecule type" value="Genomic_DNA"/>
</dbReference>
<evidence type="ECO:0000256" key="2">
    <source>
        <dbReference type="ARBA" id="ARBA00022692"/>
    </source>
</evidence>
<organism evidence="8 9">
    <name type="scientific">Nonomuraea roseoviolacea subsp. carminata</name>
    <dbReference type="NCBI Taxonomy" id="160689"/>
    <lineage>
        <taxon>Bacteria</taxon>
        <taxon>Bacillati</taxon>
        <taxon>Actinomycetota</taxon>
        <taxon>Actinomycetes</taxon>
        <taxon>Streptosporangiales</taxon>
        <taxon>Streptosporangiaceae</taxon>
        <taxon>Nonomuraea</taxon>
    </lineage>
</organism>
<dbReference type="Pfam" id="PF07690">
    <property type="entry name" value="MFS_1"/>
    <property type="match status" value="1"/>
</dbReference>
<dbReference type="PRINTS" id="PR01036">
    <property type="entry name" value="TCRTETB"/>
</dbReference>
<feature type="transmembrane region" description="Helical" evidence="6">
    <location>
        <begin position="427"/>
        <end position="454"/>
    </location>
</feature>
<evidence type="ECO:0000256" key="5">
    <source>
        <dbReference type="SAM" id="MobiDB-lite"/>
    </source>
</evidence>
<evidence type="ECO:0000256" key="6">
    <source>
        <dbReference type="SAM" id="Phobius"/>
    </source>
</evidence>
<feature type="transmembrane region" description="Helical" evidence="6">
    <location>
        <begin position="105"/>
        <end position="125"/>
    </location>
</feature>
<feature type="transmembrane region" description="Helical" evidence="6">
    <location>
        <begin position="164"/>
        <end position="183"/>
    </location>
</feature>
<protein>
    <submittedName>
        <fullName evidence="8">MFS family permease</fullName>
    </submittedName>
</protein>
<dbReference type="InterPro" id="IPR020846">
    <property type="entry name" value="MFS_dom"/>
</dbReference>
<feature type="transmembrane region" description="Helical" evidence="6">
    <location>
        <begin position="220"/>
        <end position="246"/>
    </location>
</feature>